<accession>X1GFZ6</accession>
<protein>
    <submittedName>
        <fullName evidence="2">Uncharacterized protein</fullName>
    </submittedName>
</protein>
<feature type="transmembrane region" description="Helical" evidence="1">
    <location>
        <begin position="12"/>
        <end position="34"/>
    </location>
</feature>
<reference evidence="2" key="1">
    <citation type="journal article" date="2014" name="Front. Microbiol.">
        <title>High frequency of phylogenetically diverse reductive dehalogenase-homologous genes in deep subseafloor sedimentary metagenomes.</title>
        <authorList>
            <person name="Kawai M."/>
            <person name="Futagami T."/>
            <person name="Toyoda A."/>
            <person name="Takaki Y."/>
            <person name="Nishi S."/>
            <person name="Hori S."/>
            <person name="Arai W."/>
            <person name="Tsubouchi T."/>
            <person name="Morono Y."/>
            <person name="Uchiyama I."/>
            <person name="Ito T."/>
            <person name="Fujiyama A."/>
            <person name="Inagaki F."/>
            <person name="Takami H."/>
        </authorList>
    </citation>
    <scope>NUCLEOTIDE SEQUENCE</scope>
    <source>
        <strain evidence="2">Expedition CK06-06</strain>
    </source>
</reference>
<organism evidence="2">
    <name type="scientific">marine sediment metagenome</name>
    <dbReference type="NCBI Taxonomy" id="412755"/>
    <lineage>
        <taxon>unclassified sequences</taxon>
        <taxon>metagenomes</taxon>
        <taxon>ecological metagenomes</taxon>
    </lineage>
</organism>
<keyword evidence="1" id="KW-0472">Membrane</keyword>
<comment type="caution">
    <text evidence="2">The sequence shown here is derived from an EMBL/GenBank/DDBJ whole genome shotgun (WGS) entry which is preliminary data.</text>
</comment>
<keyword evidence="1" id="KW-1133">Transmembrane helix</keyword>
<proteinExistence type="predicted"/>
<dbReference type="AlphaFoldDB" id="X1GFZ6"/>
<gene>
    <name evidence="2" type="ORF">S03H2_19666</name>
</gene>
<dbReference type="EMBL" id="BARU01010294">
    <property type="protein sequence ID" value="GAH31943.1"/>
    <property type="molecule type" value="Genomic_DNA"/>
</dbReference>
<name>X1GFZ6_9ZZZZ</name>
<evidence type="ECO:0000313" key="2">
    <source>
        <dbReference type="EMBL" id="GAH31943.1"/>
    </source>
</evidence>
<feature type="non-terminal residue" evidence="2">
    <location>
        <position position="45"/>
    </location>
</feature>
<dbReference type="Gene3D" id="1.20.1740.10">
    <property type="entry name" value="Amino acid/polyamine transporter I"/>
    <property type="match status" value="1"/>
</dbReference>
<keyword evidence="1" id="KW-0812">Transmembrane</keyword>
<sequence>MQSNQGKRLIRQLGGIDVFCIAAGAMISSGLFILPGLVYAKAGPA</sequence>
<evidence type="ECO:0000256" key="1">
    <source>
        <dbReference type="SAM" id="Phobius"/>
    </source>
</evidence>